<protein>
    <recommendedName>
        <fullName evidence="4">Secreted protein</fullName>
    </recommendedName>
</protein>
<organism evidence="2 3">
    <name type="scientific">Denticeps clupeoides</name>
    <name type="common">denticle herring</name>
    <dbReference type="NCBI Taxonomy" id="299321"/>
    <lineage>
        <taxon>Eukaryota</taxon>
        <taxon>Metazoa</taxon>
        <taxon>Chordata</taxon>
        <taxon>Craniata</taxon>
        <taxon>Vertebrata</taxon>
        <taxon>Euteleostomi</taxon>
        <taxon>Actinopterygii</taxon>
        <taxon>Neopterygii</taxon>
        <taxon>Teleostei</taxon>
        <taxon>Clupei</taxon>
        <taxon>Clupeiformes</taxon>
        <taxon>Denticipitoidei</taxon>
        <taxon>Denticipitidae</taxon>
        <taxon>Denticeps</taxon>
    </lineage>
</organism>
<dbReference type="AlphaFoldDB" id="A0A8C4ASH5"/>
<sequence length="143" mass="15900">MGPSFFSPLQSNLLLFIAILVSLHSTLRETQSDVSKVKYTRCICHRRHSTQQHGRKTPLWEGRGSSGHEAALVLEVIFLILTSQQGTFIFLVHCVLNDEVGPVQFSPEVWGRASFRSLLQPGRGTRPRISSVTGRVLHVHSAG</sequence>
<reference evidence="2" key="2">
    <citation type="submission" date="2025-05" db="UniProtKB">
        <authorList>
            <consortium name="Ensembl"/>
        </authorList>
    </citation>
    <scope>IDENTIFICATION</scope>
</reference>
<feature type="signal peptide" evidence="1">
    <location>
        <begin position="1"/>
        <end position="32"/>
    </location>
</feature>
<dbReference type="GeneTree" id="ENSGT01120000278236"/>
<evidence type="ECO:0000256" key="1">
    <source>
        <dbReference type="SAM" id="SignalP"/>
    </source>
</evidence>
<dbReference type="Gene3D" id="1.20.1070.10">
    <property type="entry name" value="Rhodopsin 7-helix transmembrane proteins"/>
    <property type="match status" value="1"/>
</dbReference>
<dbReference type="Ensembl" id="ENSDCDT00010005292.1">
    <property type="protein sequence ID" value="ENSDCDP00010005122.1"/>
    <property type="gene ID" value="ENSDCDG00010002244.1"/>
</dbReference>
<accession>A0A8C4ASH5</accession>
<proteinExistence type="predicted"/>
<dbReference type="Proteomes" id="UP000694580">
    <property type="component" value="Chromosome 3"/>
</dbReference>
<keyword evidence="3" id="KW-1185">Reference proteome</keyword>
<evidence type="ECO:0008006" key="4">
    <source>
        <dbReference type="Google" id="ProtNLM"/>
    </source>
</evidence>
<dbReference type="Ensembl" id="ENSDCDT00010030324.1">
    <property type="protein sequence ID" value="ENSDCDP00010024542.1"/>
    <property type="gene ID" value="ENSDCDG00010015525.1"/>
</dbReference>
<name>A0A8C4ASH5_9TELE</name>
<evidence type="ECO:0000313" key="3">
    <source>
        <dbReference type="Proteomes" id="UP000694580"/>
    </source>
</evidence>
<keyword evidence="1" id="KW-0732">Signal</keyword>
<feature type="chain" id="PRO_5044680210" description="Secreted protein" evidence="1">
    <location>
        <begin position="33"/>
        <end position="143"/>
    </location>
</feature>
<evidence type="ECO:0000313" key="2">
    <source>
        <dbReference type="Ensembl" id="ENSDCDP00010005122.1"/>
    </source>
</evidence>
<reference evidence="2 3" key="1">
    <citation type="submission" date="2020-06" db="EMBL/GenBank/DDBJ databases">
        <authorList>
            <consortium name="Wellcome Sanger Institute Data Sharing"/>
        </authorList>
    </citation>
    <scope>NUCLEOTIDE SEQUENCE [LARGE SCALE GENOMIC DNA]</scope>
</reference>